<dbReference type="EMBL" id="SRPW01001701">
    <property type="protein sequence ID" value="KAG5999467.1"/>
    <property type="molecule type" value="Genomic_DNA"/>
</dbReference>
<gene>
    <name evidence="2" type="ORF">E4U43_002063</name>
</gene>
<evidence type="ECO:0000313" key="2">
    <source>
        <dbReference type="EMBL" id="KAG5999467.1"/>
    </source>
</evidence>
<feature type="non-terminal residue" evidence="2">
    <location>
        <position position="57"/>
    </location>
</feature>
<evidence type="ECO:0000313" key="3">
    <source>
        <dbReference type="Proteomes" id="UP000748025"/>
    </source>
</evidence>
<name>A0A9P7N8W0_9HYPO</name>
<reference evidence="2" key="1">
    <citation type="journal article" date="2020" name="bioRxiv">
        <title>Whole genome comparisons of ergot fungi reveals the divergence and evolution of species within the genus Claviceps are the result of varying mechanisms driving genome evolution and host range expansion.</title>
        <authorList>
            <person name="Wyka S.A."/>
            <person name="Mondo S.J."/>
            <person name="Liu M."/>
            <person name="Dettman J."/>
            <person name="Nalam V."/>
            <person name="Broders K.D."/>
        </authorList>
    </citation>
    <scope>NUCLEOTIDE SEQUENCE</scope>
    <source>
        <strain evidence="2">CCC 602</strain>
    </source>
</reference>
<organism evidence="2 3">
    <name type="scientific">Claviceps pusilla</name>
    <dbReference type="NCBI Taxonomy" id="123648"/>
    <lineage>
        <taxon>Eukaryota</taxon>
        <taxon>Fungi</taxon>
        <taxon>Dikarya</taxon>
        <taxon>Ascomycota</taxon>
        <taxon>Pezizomycotina</taxon>
        <taxon>Sordariomycetes</taxon>
        <taxon>Hypocreomycetidae</taxon>
        <taxon>Hypocreales</taxon>
        <taxon>Clavicipitaceae</taxon>
        <taxon>Claviceps</taxon>
    </lineage>
</organism>
<protein>
    <submittedName>
        <fullName evidence="2">Uncharacterized protein</fullName>
    </submittedName>
</protein>
<proteinExistence type="predicted"/>
<comment type="caution">
    <text evidence="2">The sequence shown here is derived from an EMBL/GenBank/DDBJ whole genome shotgun (WGS) entry which is preliminary data.</text>
</comment>
<evidence type="ECO:0000256" key="1">
    <source>
        <dbReference type="SAM" id="MobiDB-lite"/>
    </source>
</evidence>
<dbReference type="Proteomes" id="UP000748025">
    <property type="component" value="Unassembled WGS sequence"/>
</dbReference>
<feature type="region of interest" description="Disordered" evidence="1">
    <location>
        <begin position="1"/>
        <end position="57"/>
    </location>
</feature>
<accession>A0A9P7N8W0</accession>
<dbReference type="AlphaFoldDB" id="A0A9P7N8W0"/>
<keyword evidence="3" id="KW-1185">Reference proteome</keyword>
<sequence>MHKLTHGLHGGDVPLEEAELVGDAGAAEPHDAETDFGDGGIRQGGEVLRGGAHHEET</sequence>